<sequence length="193" mass="21376">MDEESLNDENKKEIDQGLVNGIQLTLEKIEEEISRVKLELAKSGLVSGGGINLHGRLKDLKTEEDEEGKTIEGVFDGQQMIGPDGKRYSIPANYISKSKLVEGDILKLRILGDGTFVYKQIGPVDRERKVGKLVKDDEENFGVMIGNRIFRVILAAVTYFHGAEGDEVVILVPKDIDSKWAAIENIIKASSSF</sequence>
<comment type="caution">
    <text evidence="1">The sequence shown here is derived from an EMBL/GenBank/DDBJ whole genome shotgun (WGS) entry which is preliminary data.</text>
</comment>
<protein>
    <recommendedName>
        <fullName evidence="3">50S ribosomal protein L7/L12</fullName>
    </recommendedName>
</protein>
<proteinExistence type="predicted"/>
<evidence type="ECO:0008006" key="3">
    <source>
        <dbReference type="Google" id="ProtNLM"/>
    </source>
</evidence>
<name>A0A2M7VG66_9BACT</name>
<dbReference type="Proteomes" id="UP000230405">
    <property type="component" value="Unassembled WGS sequence"/>
</dbReference>
<dbReference type="AlphaFoldDB" id="A0A2M7VG66"/>
<evidence type="ECO:0000313" key="1">
    <source>
        <dbReference type="EMBL" id="PIZ99697.1"/>
    </source>
</evidence>
<evidence type="ECO:0000313" key="2">
    <source>
        <dbReference type="Proteomes" id="UP000230405"/>
    </source>
</evidence>
<dbReference type="EMBL" id="PFPO01000015">
    <property type="protein sequence ID" value="PIZ99697.1"/>
    <property type="molecule type" value="Genomic_DNA"/>
</dbReference>
<reference evidence="2" key="1">
    <citation type="submission" date="2017-09" db="EMBL/GenBank/DDBJ databases">
        <title>Depth-based differentiation of microbial function through sediment-hosted aquifers and enrichment of novel symbionts in the deep terrestrial subsurface.</title>
        <authorList>
            <person name="Probst A.J."/>
            <person name="Ladd B."/>
            <person name="Jarett J.K."/>
            <person name="Geller-Mcgrath D.E."/>
            <person name="Sieber C.M.K."/>
            <person name="Emerson J.B."/>
            <person name="Anantharaman K."/>
            <person name="Thomas B.C."/>
            <person name="Malmstrom R."/>
            <person name="Stieglmeier M."/>
            <person name="Klingl A."/>
            <person name="Woyke T."/>
            <person name="Ryan C.M."/>
            <person name="Banfield J.F."/>
        </authorList>
    </citation>
    <scope>NUCLEOTIDE SEQUENCE [LARGE SCALE GENOMIC DNA]</scope>
</reference>
<gene>
    <name evidence="1" type="ORF">COX77_00845</name>
</gene>
<accession>A0A2M7VG66</accession>
<organism evidence="1 2">
    <name type="scientific">Candidatus Komeilibacteria bacterium CG_4_10_14_0_2_um_filter_37_10</name>
    <dbReference type="NCBI Taxonomy" id="1974470"/>
    <lineage>
        <taxon>Bacteria</taxon>
        <taxon>Candidatus Komeiliibacteriota</taxon>
    </lineage>
</organism>